<evidence type="ECO:0000256" key="6">
    <source>
        <dbReference type="ARBA" id="ARBA00022741"/>
    </source>
</evidence>
<dbReference type="PROSITE" id="PS01331">
    <property type="entry name" value="THYMIDYLATE_KINASE"/>
    <property type="match status" value="1"/>
</dbReference>
<keyword evidence="7 11" id="KW-0418">Kinase</keyword>
<dbReference type="RefSeq" id="WP_307904619.1">
    <property type="nucleotide sequence ID" value="NZ_AP027059.1"/>
</dbReference>
<keyword evidence="8 11" id="KW-0067">ATP-binding</keyword>
<proteinExistence type="inferred from homology"/>
<dbReference type="CDD" id="cd01672">
    <property type="entry name" value="TMPK"/>
    <property type="match status" value="1"/>
</dbReference>
<comment type="similarity">
    <text evidence="1 11">Belongs to the thymidylate kinase family.</text>
</comment>
<evidence type="ECO:0000256" key="3">
    <source>
        <dbReference type="ARBA" id="ARBA00017144"/>
    </source>
</evidence>
<gene>
    <name evidence="11 13" type="primary">tmk</name>
    <name evidence="13" type="ORF">HLVA_02420</name>
</gene>
<organism evidence="13 14">
    <name type="scientific">Haliovirga abyssi</name>
    <dbReference type="NCBI Taxonomy" id="2996794"/>
    <lineage>
        <taxon>Bacteria</taxon>
        <taxon>Fusobacteriati</taxon>
        <taxon>Fusobacteriota</taxon>
        <taxon>Fusobacteriia</taxon>
        <taxon>Fusobacteriales</taxon>
        <taxon>Haliovirgaceae</taxon>
        <taxon>Haliovirga</taxon>
    </lineage>
</organism>
<evidence type="ECO:0000256" key="5">
    <source>
        <dbReference type="ARBA" id="ARBA00022727"/>
    </source>
</evidence>
<dbReference type="InterPro" id="IPR018095">
    <property type="entry name" value="Thymidylate_kin_CS"/>
</dbReference>
<dbReference type="Pfam" id="PF02223">
    <property type="entry name" value="Thymidylate_kin"/>
    <property type="match status" value="1"/>
</dbReference>
<comment type="catalytic activity">
    <reaction evidence="9 11">
        <text>dTMP + ATP = dTDP + ADP</text>
        <dbReference type="Rhea" id="RHEA:13517"/>
        <dbReference type="ChEBI" id="CHEBI:30616"/>
        <dbReference type="ChEBI" id="CHEBI:58369"/>
        <dbReference type="ChEBI" id="CHEBI:63528"/>
        <dbReference type="ChEBI" id="CHEBI:456216"/>
        <dbReference type="EC" id="2.7.4.9"/>
    </reaction>
</comment>
<dbReference type="SUPFAM" id="SSF52540">
    <property type="entry name" value="P-loop containing nucleoside triphosphate hydrolases"/>
    <property type="match status" value="1"/>
</dbReference>
<dbReference type="EC" id="2.7.4.9" evidence="2 11"/>
<keyword evidence="4 11" id="KW-0808">Transferase</keyword>
<evidence type="ECO:0000256" key="2">
    <source>
        <dbReference type="ARBA" id="ARBA00012980"/>
    </source>
</evidence>
<protein>
    <recommendedName>
        <fullName evidence="3 11">Thymidylate kinase</fullName>
        <ecNumber evidence="2 11">2.7.4.9</ecNumber>
    </recommendedName>
    <alternativeName>
        <fullName evidence="11">dTMP kinase</fullName>
    </alternativeName>
</protein>
<dbReference type="GO" id="GO:0006235">
    <property type="term" value="P:dTTP biosynthetic process"/>
    <property type="evidence" value="ECO:0007669"/>
    <property type="project" value="UniProtKB-UniRule"/>
</dbReference>
<evidence type="ECO:0000259" key="12">
    <source>
        <dbReference type="Pfam" id="PF02223"/>
    </source>
</evidence>
<evidence type="ECO:0000256" key="11">
    <source>
        <dbReference type="HAMAP-Rule" id="MF_00165"/>
    </source>
</evidence>
<accession>A0AAU9DC09</accession>
<dbReference type="PANTHER" id="PTHR10344">
    <property type="entry name" value="THYMIDYLATE KINASE"/>
    <property type="match status" value="1"/>
</dbReference>
<keyword evidence="14" id="KW-1185">Reference proteome</keyword>
<evidence type="ECO:0000256" key="9">
    <source>
        <dbReference type="ARBA" id="ARBA00048743"/>
    </source>
</evidence>
<dbReference type="PANTHER" id="PTHR10344:SF4">
    <property type="entry name" value="UMP-CMP KINASE 2, MITOCHONDRIAL"/>
    <property type="match status" value="1"/>
</dbReference>
<keyword evidence="5 11" id="KW-0545">Nucleotide biosynthesis</keyword>
<dbReference type="KEGG" id="haby:HLVA_02420"/>
<dbReference type="GO" id="GO:0006233">
    <property type="term" value="P:dTDP biosynthetic process"/>
    <property type="evidence" value="ECO:0007669"/>
    <property type="project" value="InterPro"/>
</dbReference>
<keyword evidence="6 11" id="KW-0547">Nucleotide-binding</keyword>
<dbReference type="Gene3D" id="3.40.50.300">
    <property type="entry name" value="P-loop containing nucleotide triphosphate hydrolases"/>
    <property type="match status" value="1"/>
</dbReference>
<dbReference type="GO" id="GO:0006227">
    <property type="term" value="P:dUDP biosynthetic process"/>
    <property type="evidence" value="ECO:0007669"/>
    <property type="project" value="TreeGrafter"/>
</dbReference>
<dbReference type="NCBIfam" id="TIGR00041">
    <property type="entry name" value="DTMP_kinase"/>
    <property type="match status" value="1"/>
</dbReference>
<dbReference type="Proteomes" id="UP001321582">
    <property type="component" value="Chromosome"/>
</dbReference>
<sequence>MKNKRGLFITFEGGEGAGKTTQIELFKKYLEEKGYEVEVTREPGGTLIGEKIRELLLDVKNKDMNYLAELLLYYASRAQHLYEKIIKLKNEGKIVICDRFSDSTLAYQGFGRGLDKELIKNLTKIVENGNGPDITFLIDIEPKIGLDRARKLTSDKRGDRMEQEKIDFYEKVRDGYLKISEDEPERVKVIDGNQEIKIILEKLKATFEKIEEEKL</sequence>
<dbReference type="GO" id="GO:0005829">
    <property type="term" value="C:cytosol"/>
    <property type="evidence" value="ECO:0007669"/>
    <property type="project" value="TreeGrafter"/>
</dbReference>
<dbReference type="AlphaFoldDB" id="A0AAU9DC09"/>
<evidence type="ECO:0000256" key="4">
    <source>
        <dbReference type="ARBA" id="ARBA00022679"/>
    </source>
</evidence>
<evidence type="ECO:0000313" key="13">
    <source>
        <dbReference type="EMBL" id="BDU49673.1"/>
    </source>
</evidence>
<dbReference type="GO" id="GO:0004798">
    <property type="term" value="F:dTMP kinase activity"/>
    <property type="evidence" value="ECO:0007669"/>
    <property type="project" value="UniProtKB-UniRule"/>
</dbReference>
<evidence type="ECO:0000256" key="8">
    <source>
        <dbReference type="ARBA" id="ARBA00022840"/>
    </source>
</evidence>
<dbReference type="GO" id="GO:0005524">
    <property type="term" value="F:ATP binding"/>
    <property type="evidence" value="ECO:0007669"/>
    <property type="project" value="UniProtKB-UniRule"/>
</dbReference>
<evidence type="ECO:0000256" key="10">
    <source>
        <dbReference type="ARBA" id="ARBA00057735"/>
    </source>
</evidence>
<reference evidence="13 14" key="1">
    <citation type="submission" date="2022-11" db="EMBL/GenBank/DDBJ databases">
        <title>Haliovirga abyssi gen. nov., sp. nov., a mesophilic fermentative bacterium isolated from the Iheya North hydrothermal field and the proposal of Haliovirgaceae fam. nov.</title>
        <authorList>
            <person name="Miyazaki U."/>
            <person name="Tame A."/>
            <person name="Miyazaki J."/>
            <person name="Takai K."/>
            <person name="Sawayama S."/>
            <person name="Kitajima M."/>
            <person name="Okamoto A."/>
            <person name="Nakagawa S."/>
        </authorList>
    </citation>
    <scope>NUCLEOTIDE SEQUENCE [LARGE SCALE GENOMIC DNA]</scope>
    <source>
        <strain evidence="13 14">IC12</strain>
    </source>
</reference>
<dbReference type="HAMAP" id="MF_00165">
    <property type="entry name" value="Thymidylate_kinase"/>
    <property type="match status" value="1"/>
</dbReference>
<feature type="binding site" evidence="11">
    <location>
        <begin position="13"/>
        <end position="20"/>
    </location>
    <ligand>
        <name>ATP</name>
        <dbReference type="ChEBI" id="CHEBI:30616"/>
    </ligand>
</feature>
<dbReference type="FunFam" id="3.40.50.300:FF:000225">
    <property type="entry name" value="Thymidylate kinase"/>
    <property type="match status" value="1"/>
</dbReference>
<dbReference type="InterPro" id="IPR027417">
    <property type="entry name" value="P-loop_NTPase"/>
</dbReference>
<feature type="domain" description="Thymidylate kinase-like" evidence="12">
    <location>
        <begin position="11"/>
        <end position="201"/>
    </location>
</feature>
<dbReference type="InterPro" id="IPR018094">
    <property type="entry name" value="Thymidylate_kinase"/>
</dbReference>
<evidence type="ECO:0000313" key="14">
    <source>
        <dbReference type="Proteomes" id="UP001321582"/>
    </source>
</evidence>
<comment type="function">
    <text evidence="10 11">Phosphorylation of dTMP to form dTDP in both de novo and salvage pathways of dTTP synthesis.</text>
</comment>
<name>A0AAU9DC09_9FUSO</name>
<dbReference type="InterPro" id="IPR039430">
    <property type="entry name" value="Thymidylate_kin-like_dom"/>
</dbReference>
<dbReference type="EMBL" id="AP027059">
    <property type="protein sequence ID" value="BDU49673.1"/>
    <property type="molecule type" value="Genomic_DNA"/>
</dbReference>
<evidence type="ECO:0000256" key="7">
    <source>
        <dbReference type="ARBA" id="ARBA00022777"/>
    </source>
</evidence>
<evidence type="ECO:0000256" key="1">
    <source>
        <dbReference type="ARBA" id="ARBA00009776"/>
    </source>
</evidence>